<name>A0ABX8ACG2_9BRAD</name>
<dbReference type="SUPFAM" id="SSF88723">
    <property type="entry name" value="PIN domain-like"/>
    <property type="match status" value="1"/>
</dbReference>
<feature type="domain" description="PIN" evidence="1">
    <location>
        <begin position="2"/>
        <end position="111"/>
    </location>
</feature>
<evidence type="ECO:0000313" key="2">
    <source>
        <dbReference type="EMBL" id="QUS41368.1"/>
    </source>
</evidence>
<dbReference type="InterPro" id="IPR029060">
    <property type="entry name" value="PIN-like_dom_sf"/>
</dbReference>
<dbReference type="Pfam" id="PF01850">
    <property type="entry name" value="PIN"/>
    <property type="match status" value="1"/>
</dbReference>
<accession>A0ABX8ACG2</accession>
<evidence type="ECO:0000259" key="1">
    <source>
        <dbReference type="Pfam" id="PF01850"/>
    </source>
</evidence>
<evidence type="ECO:0000313" key="3">
    <source>
        <dbReference type="Proteomes" id="UP000682843"/>
    </source>
</evidence>
<gene>
    <name evidence="2" type="ORF">RPMA_22865</name>
</gene>
<reference evidence="2 3" key="1">
    <citation type="submission" date="2019-02" db="EMBL/GenBank/DDBJ databases">
        <title>Emended description of the genus Rhodopseudomonas and description of Rhodopseudomonas albus sp. nov., a non-phototrophic, heavy-metal-tolerant bacterium isolated from garden soil.</title>
        <authorList>
            <person name="Bao Z."/>
            <person name="Cao W.W."/>
            <person name="Sato Y."/>
            <person name="Nishizawa T."/>
            <person name="Zhao J."/>
            <person name="Guo Y."/>
            <person name="Ohta H."/>
        </authorList>
    </citation>
    <scope>NUCLEOTIDE SEQUENCE [LARGE SCALE GENOMIC DNA]</scope>
    <source>
        <strain evidence="2 3">SK50-23</strain>
    </source>
</reference>
<keyword evidence="3" id="KW-1185">Reference proteome</keyword>
<dbReference type="InterPro" id="IPR002716">
    <property type="entry name" value="PIN_dom"/>
</dbReference>
<organism evidence="2 3">
    <name type="scientific">Tardiphaga alba</name>
    <dbReference type="NCBI Taxonomy" id="340268"/>
    <lineage>
        <taxon>Bacteria</taxon>
        <taxon>Pseudomonadati</taxon>
        <taxon>Pseudomonadota</taxon>
        <taxon>Alphaproteobacteria</taxon>
        <taxon>Hyphomicrobiales</taxon>
        <taxon>Nitrobacteraceae</taxon>
        <taxon>Tardiphaga</taxon>
    </lineage>
</organism>
<dbReference type="CDD" id="cd09854">
    <property type="entry name" value="PIN_VapC-like"/>
    <property type="match status" value="1"/>
</dbReference>
<dbReference type="RefSeq" id="WP_211910009.1">
    <property type="nucleotide sequence ID" value="NZ_CP036498.1"/>
</dbReference>
<protein>
    <submittedName>
        <fullName evidence="2">Type II toxin-antitoxin system VapC family toxin</fullName>
    </submittedName>
</protein>
<sequence length="123" mass="13783">MILPDTSVWIDHFRGGEKLLAPLLRSEDLLLHPFVIGELAVGPLPRRADTIRRLKLQIQAPIIDPPDVLAFIEQHALFGRGLSYVDVQLLASVHALVNTRLWTTDKRLDIAADQLGIAYKSKE</sequence>
<dbReference type="Gene3D" id="3.40.50.1010">
    <property type="entry name" value="5'-nuclease"/>
    <property type="match status" value="1"/>
</dbReference>
<proteinExistence type="predicted"/>
<dbReference type="Proteomes" id="UP000682843">
    <property type="component" value="Chromosome"/>
</dbReference>
<dbReference type="EMBL" id="CP036498">
    <property type="protein sequence ID" value="QUS41368.1"/>
    <property type="molecule type" value="Genomic_DNA"/>
</dbReference>